<evidence type="ECO:0000313" key="4">
    <source>
        <dbReference type="Proteomes" id="UP001159405"/>
    </source>
</evidence>
<feature type="domain" description="Ig-like" evidence="2">
    <location>
        <begin position="221"/>
        <end position="310"/>
    </location>
</feature>
<dbReference type="Pfam" id="PF13927">
    <property type="entry name" value="Ig_3"/>
    <property type="match status" value="5"/>
</dbReference>
<organism evidence="3 4">
    <name type="scientific">Porites lobata</name>
    <dbReference type="NCBI Taxonomy" id="104759"/>
    <lineage>
        <taxon>Eukaryota</taxon>
        <taxon>Metazoa</taxon>
        <taxon>Cnidaria</taxon>
        <taxon>Anthozoa</taxon>
        <taxon>Hexacorallia</taxon>
        <taxon>Scleractinia</taxon>
        <taxon>Fungiina</taxon>
        <taxon>Poritidae</taxon>
        <taxon>Porites</taxon>
    </lineage>
</organism>
<evidence type="ECO:0000256" key="1">
    <source>
        <dbReference type="ARBA" id="ARBA00023319"/>
    </source>
</evidence>
<protein>
    <recommendedName>
        <fullName evidence="2">Ig-like domain-containing protein</fullName>
    </recommendedName>
</protein>
<keyword evidence="1" id="KW-0393">Immunoglobulin domain</keyword>
<dbReference type="SMART" id="SM00408">
    <property type="entry name" value="IGc2"/>
    <property type="match status" value="8"/>
</dbReference>
<dbReference type="InterPro" id="IPR013098">
    <property type="entry name" value="Ig_I-set"/>
</dbReference>
<sequence>MVSPSNSISVTAGSSVTLECAAVGDPPPVVQWIPQGHSNLQLMESGPGVLKLIVKNITSSNQGNYTCQAQNIVGITKETIHVTGALQLGERGRGVSKLVIETVGPEDEGNYTCQAQNMVGKTQETVQLIVKVMPKIEIMPARKLTVTGGESVTFRCVVRAGNPPPSVVWEREQNKTLNSSDNGVLVISRASGDSGGRYICKATNILGSTEAAALLIVQGEPQLIVNPSSPVSVTGGSSVTLECTAAGSPPPVVQWIIEGHPRSNLQIRETNRGVLKLVIENVRPDDQGNFTCQAENIVGLTQESVQLTVTVPLEPPEILLNSVLKTVIEGEDVEVRCNASGLPAPTIVWERLGSNLPSDALDRDGILMIPSVGAEDAGTYSCKAVNSEGQDSFSIKLEVIVPPLIDVTPSEISVNQGTSFNIFCIVRPSLAITWSKLNVSFPNGIVSDKGTLKVSEAKLKHAGTYRCYANNSAGSSEGFASVVVYAAPKVVAWPRSFEAAHKSNVTFHCNATGIPDPVISWSKEGSDIPVRHSAGVLSLTGVIGDDNGRYICTAKNAAGTSTTSIELTVEDLPSVVITGGTSVKTVSVGKNLTLECIANGTPQPEIQWTRVDGLLPEGLISKGGQLIFSARAACLWWCI</sequence>
<dbReference type="PROSITE" id="PS50835">
    <property type="entry name" value="IG_LIKE"/>
    <property type="match status" value="7"/>
</dbReference>
<gene>
    <name evidence="3" type="ORF">PLOB_00019014</name>
</gene>
<dbReference type="Gene3D" id="2.60.40.10">
    <property type="entry name" value="Immunoglobulins"/>
    <property type="match status" value="8"/>
</dbReference>
<dbReference type="PANTHER" id="PTHR10075:SF100">
    <property type="entry name" value="FASCICLIN-2"/>
    <property type="match status" value="1"/>
</dbReference>
<proteinExistence type="predicted"/>
<evidence type="ECO:0000313" key="3">
    <source>
        <dbReference type="EMBL" id="CAH3177091.1"/>
    </source>
</evidence>
<dbReference type="SUPFAM" id="SSF48726">
    <property type="entry name" value="Immunoglobulin"/>
    <property type="match status" value="8"/>
</dbReference>
<dbReference type="PANTHER" id="PTHR10075">
    <property type="entry name" value="BASIGIN RELATED"/>
    <property type="match status" value="1"/>
</dbReference>
<dbReference type="InterPro" id="IPR003599">
    <property type="entry name" value="Ig_sub"/>
</dbReference>
<feature type="domain" description="Ig-like" evidence="2">
    <location>
        <begin position="488"/>
        <end position="568"/>
    </location>
</feature>
<accession>A0ABN8RCY6</accession>
<feature type="domain" description="Ig-like" evidence="2">
    <location>
        <begin position="573"/>
        <end position="639"/>
    </location>
</feature>
<comment type="caution">
    <text evidence="3">The sequence shown here is derived from an EMBL/GenBank/DDBJ whole genome shotgun (WGS) entry which is preliminary data.</text>
</comment>
<reference evidence="3 4" key="1">
    <citation type="submission" date="2022-05" db="EMBL/GenBank/DDBJ databases">
        <authorList>
            <consortium name="Genoscope - CEA"/>
            <person name="William W."/>
        </authorList>
    </citation>
    <scope>NUCLEOTIDE SEQUENCE [LARGE SCALE GENOMIC DNA]</scope>
</reference>
<keyword evidence="4" id="KW-1185">Reference proteome</keyword>
<dbReference type="InterPro" id="IPR003598">
    <property type="entry name" value="Ig_sub2"/>
</dbReference>
<feature type="domain" description="Ig-like" evidence="2">
    <location>
        <begin position="134"/>
        <end position="218"/>
    </location>
</feature>
<evidence type="ECO:0000259" key="2">
    <source>
        <dbReference type="PROSITE" id="PS50835"/>
    </source>
</evidence>
<dbReference type="EMBL" id="CALNXK010000221">
    <property type="protein sequence ID" value="CAH3177091.1"/>
    <property type="molecule type" value="Genomic_DNA"/>
</dbReference>
<name>A0ABN8RCY6_9CNID</name>
<feature type="domain" description="Ig-like" evidence="2">
    <location>
        <begin position="316"/>
        <end position="398"/>
    </location>
</feature>
<dbReference type="Pfam" id="PF07679">
    <property type="entry name" value="I-set"/>
    <property type="match status" value="2"/>
</dbReference>
<feature type="domain" description="Ig-like" evidence="2">
    <location>
        <begin position="403"/>
        <end position="483"/>
    </location>
</feature>
<dbReference type="InterPro" id="IPR036179">
    <property type="entry name" value="Ig-like_dom_sf"/>
</dbReference>
<dbReference type="Proteomes" id="UP001159405">
    <property type="component" value="Unassembled WGS sequence"/>
</dbReference>
<dbReference type="InterPro" id="IPR013783">
    <property type="entry name" value="Ig-like_fold"/>
</dbReference>
<feature type="domain" description="Ig-like" evidence="2">
    <location>
        <begin position="1"/>
        <end position="83"/>
    </location>
</feature>
<dbReference type="InterPro" id="IPR007110">
    <property type="entry name" value="Ig-like_dom"/>
</dbReference>
<dbReference type="SMART" id="SM00409">
    <property type="entry name" value="IG"/>
    <property type="match status" value="6"/>
</dbReference>